<feature type="transmembrane region" description="Helical" evidence="1">
    <location>
        <begin position="90"/>
        <end position="107"/>
    </location>
</feature>
<proteinExistence type="predicted"/>
<sequence>MLEEAATARTRGELLRRADTAIRAAEDDLFAARRPLLVVAWSIALLVLTAMPSIEDGFDGQLGEASLFTALLLVWWACGRFLPWPWGWRHVLGFVVFLFGGAALLPLVEDGVDDTLGRVAFTILWVVVAAICVRRVWTYSADNRRLGAEVDAWVAARRDPELRLLDDGDVTADVATVHDVRDWADHDAVASDIAFRHQLRQQTLPVVVPTFVLMVTGLVGLGSAIAAALGAGGDLPWAVAVGAGGLITFAPLARVVGDLWHTQVQRAAEFNRTGTERRLYAIRRHHLAGAPEPAPEGRPVVAQVVVAMIGSGGVGLLIARVRTSSSLAVLVAVAIIVVVTAIVVVRAWWHGRGTRVFPLAGAGPSVLQSPARRVELSLDGGVLTIADPAGQATSATIPLDDVLALEPLSKRSVITGRGLGIVTPDAPVVLTGRGLADDPAIVELRRLRG</sequence>
<dbReference type="OrthoDB" id="9820174at2"/>
<feature type="transmembrane region" description="Helical" evidence="1">
    <location>
        <begin position="119"/>
        <end position="137"/>
    </location>
</feature>
<dbReference type="EMBL" id="SDPP02000001">
    <property type="protein sequence ID" value="KAA1380084.1"/>
    <property type="molecule type" value="Genomic_DNA"/>
</dbReference>
<evidence type="ECO:0000313" key="3">
    <source>
        <dbReference type="Proteomes" id="UP001515100"/>
    </source>
</evidence>
<feature type="transmembrane region" description="Helical" evidence="1">
    <location>
        <begin position="327"/>
        <end position="349"/>
    </location>
</feature>
<feature type="transmembrane region" description="Helical" evidence="1">
    <location>
        <begin position="60"/>
        <end position="78"/>
    </location>
</feature>
<name>A0A641APQ5_9ACTN</name>
<reference evidence="2" key="1">
    <citation type="submission" date="2019-09" db="EMBL/GenBank/DDBJ databases">
        <authorList>
            <person name="Li J."/>
        </authorList>
    </citation>
    <scope>NUCLEOTIDE SEQUENCE [LARGE SCALE GENOMIC DNA]</scope>
    <source>
        <strain evidence="2">NRBC 14897</strain>
    </source>
</reference>
<evidence type="ECO:0000313" key="2">
    <source>
        <dbReference type="EMBL" id="KAA1380084.1"/>
    </source>
</evidence>
<keyword evidence="1" id="KW-0812">Transmembrane</keyword>
<evidence type="ECO:0000256" key="1">
    <source>
        <dbReference type="SAM" id="Phobius"/>
    </source>
</evidence>
<keyword evidence="1" id="KW-0472">Membrane</keyword>
<organism evidence="2 3">
    <name type="scientific">Aeromicrobium fastidiosum</name>
    <dbReference type="NCBI Taxonomy" id="52699"/>
    <lineage>
        <taxon>Bacteria</taxon>
        <taxon>Bacillati</taxon>
        <taxon>Actinomycetota</taxon>
        <taxon>Actinomycetes</taxon>
        <taxon>Propionibacteriales</taxon>
        <taxon>Nocardioidaceae</taxon>
        <taxon>Aeromicrobium</taxon>
    </lineage>
</organism>
<accession>A0A641APQ5</accession>
<feature type="transmembrane region" description="Helical" evidence="1">
    <location>
        <begin position="235"/>
        <end position="256"/>
    </location>
</feature>
<dbReference type="Proteomes" id="UP001515100">
    <property type="component" value="Unassembled WGS sequence"/>
</dbReference>
<feature type="transmembrane region" description="Helical" evidence="1">
    <location>
        <begin position="36"/>
        <end position="54"/>
    </location>
</feature>
<comment type="caution">
    <text evidence="2">The sequence shown here is derived from an EMBL/GenBank/DDBJ whole genome shotgun (WGS) entry which is preliminary data.</text>
</comment>
<dbReference type="RefSeq" id="WP_129180205.1">
    <property type="nucleotide sequence ID" value="NZ_JAGIOG010000001.1"/>
</dbReference>
<keyword evidence="1" id="KW-1133">Transmembrane helix</keyword>
<keyword evidence="3" id="KW-1185">Reference proteome</keyword>
<dbReference type="AlphaFoldDB" id="A0A641APQ5"/>
<protein>
    <submittedName>
        <fullName evidence="2">Uncharacterized protein</fullName>
    </submittedName>
</protein>
<feature type="transmembrane region" description="Helical" evidence="1">
    <location>
        <begin position="206"/>
        <end position="229"/>
    </location>
</feature>
<gene>
    <name evidence="2" type="ORF">ESP62_002455</name>
</gene>